<dbReference type="Proteomes" id="UP000184442">
    <property type="component" value="Unassembled WGS sequence"/>
</dbReference>
<dbReference type="PIRSF" id="PIRSF006247">
    <property type="entry name" value="TrkH"/>
    <property type="match status" value="1"/>
</dbReference>
<keyword evidence="10" id="KW-0406">Ion transport</keyword>
<keyword evidence="3" id="KW-0813">Transport</keyword>
<evidence type="ECO:0000256" key="4">
    <source>
        <dbReference type="ARBA" id="ARBA00022475"/>
    </source>
</evidence>
<comment type="subcellular location">
    <subcellularLocation>
        <location evidence="1">Cell inner membrane</location>
        <topology evidence="1">Multi-pass membrane protein</topology>
    </subcellularLocation>
</comment>
<feature type="transmembrane region" description="Helical" evidence="13">
    <location>
        <begin position="68"/>
        <end position="89"/>
    </location>
</feature>
<evidence type="ECO:0000313" key="14">
    <source>
        <dbReference type="EMBL" id="SHI76803.1"/>
    </source>
</evidence>
<evidence type="ECO:0000313" key="15">
    <source>
        <dbReference type="Proteomes" id="UP000184442"/>
    </source>
</evidence>
<name>A0A1M6DUF6_9FIRM</name>
<evidence type="ECO:0000256" key="2">
    <source>
        <dbReference type="ARBA" id="ARBA00009137"/>
    </source>
</evidence>
<keyword evidence="9 13" id="KW-1133">Transmembrane helix</keyword>
<feature type="binding site" evidence="12">
    <location>
        <position position="110"/>
    </location>
    <ligand>
        <name>K(+)</name>
        <dbReference type="ChEBI" id="CHEBI:29103"/>
    </ligand>
</feature>
<evidence type="ECO:0000256" key="8">
    <source>
        <dbReference type="ARBA" id="ARBA00022958"/>
    </source>
</evidence>
<evidence type="ECO:0000256" key="5">
    <source>
        <dbReference type="ARBA" id="ARBA00022519"/>
    </source>
</evidence>
<keyword evidence="4" id="KW-1003">Cell membrane</keyword>
<keyword evidence="7 13" id="KW-0812">Transmembrane</keyword>
<dbReference type="RefSeq" id="WP_073025413.1">
    <property type="nucleotide sequence ID" value="NZ_FQZS01000007.1"/>
</dbReference>
<feature type="transmembrane region" description="Helical" evidence="13">
    <location>
        <begin position="12"/>
        <end position="31"/>
    </location>
</feature>
<keyword evidence="11 13" id="KW-0472">Membrane</keyword>
<keyword evidence="8 12" id="KW-0630">Potassium</keyword>
<feature type="transmembrane region" description="Helical" evidence="13">
    <location>
        <begin position="185"/>
        <end position="205"/>
    </location>
</feature>
<evidence type="ECO:0000256" key="12">
    <source>
        <dbReference type="PIRSR" id="PIRSR006247-1"/>
    </source>
</evidence>
<sequence>MNLKMVLKGLGTLLLCEAIALLPSILVSSIYKDGAVMAFIYTLFLLIIAGLPLAKLKPKANSIYARDGFAIVAAGWIIISLFGALPYYFSGSILSFGDSLFEAVSGFTTTGATILDNVEVLPASILFWRSFTNWLGGMGVLVLTLAILPSVGAGTLQIMKAEVPGPNPGKIVPRISNTVRILYKIYLSITIIEIVLLLASGLPLYDSFIHAFGTTGTAGVSNKNLSIAAYDNVATEIIITIFMLACGVNFTLYYQVIKGNVMALLKDEEFRFYIGVVIGSIILISVNLYGNVYQSIGESLRHSSFQVASMITTTGYSSSNFDTWPLFSKMILLLLMFIGGSSGSTVGAIKSIRILLLLKSTKIEMKSIIHPKAVYSVRLGNKIIDEKTLSGVKNFFFAYILIFVVAVVVVSLDGFDFSTTLSAAAASLGNTGVGFGDVGPLGNYSNMSGLSKAVLSICMLMGRLEIYPILVLTMPSLWKK</sequence>
<keyword evidence="5" id="KW-0997">Cell inner membrane</keyword>
<evidence type="ECO:0000256" key="6">
    <source>
        <dbReference type="ARBA" id="ARBA00022538"/>
    </source>
</evidence>
<gene>
    <name evidence="14" type="ORF">SAMN02745176_01296</name>
</gene>
<feature type="binding site" evidence="12">
    <location>
        <position position="314"/>
    </location>
    <ligand>
        <name>K(+)</name>
        <dbReference type="ChEBI" id="CHEBI:29103"/>
    </ligand>
</feature>
<dbReference type="EMBL" id="FQZS01000007">
    <property type="protein sequence ID" value="SHI76803.1"/>
    <property type="molecule type" value="Genomic_DNA"/>
</dbReference>
<organism evidence="14 15">
    <name type="scientific">Lutispora thermophila DSM 19022</name>
    <dbReference type="NCBI Taxonomy" id="1122184"/>
    <lineage>
        <taxon>Bacteria</taxon>
        <taxon>Bacillati</taxon>
        <taxon>Bacillota</taxon>
        <taxon>Clostridia</taxon>
        <taxon>Lutisporales</taxon>
        <taxon>Lutisporaceae</taxon>
        <taxon>Lutispora</taxon>
    </lineage>
</organism>
<feature type="binding site" evidence="12">
    <location>
        <position position="313"/>
    </location>
    <ligand>
        <name>K(+)</name>
        <dbReference type="ChEBI" id="CHEBI:29103"/>
    </ligand>
</feature>
<feature type="transmembrane region" description="Helical" evidence="13">
    <location>
        <begin position="233"/>
        <end position="252"/>
    </location>
</feature>
<dbReference type="InterPro" id="IPR003445">
    <property type="entry name" value="Cat_transpt"/>
</dbReference>
<evidence type="ECO:0000256" key="1">
    <source>
        <dbReference type="ARBA" id="ARBA00004429"/>
    </source>
</evidence>
<feature type="binding site" evidence="12">
    <location>
        <position position="109"/>
    </location>
    <ligand>
        <name>K(+)</name>
        <dbReference type="ChEBI" id="CHEBI:29103"/>
    </ligand>
</feature>
<feature type="binding site" evidence="12">
    <location>
        <position position="430"/>
    </location>
    <ligand>
        <name>K(+)</name>
        <dbReference type="ChEBI" id="CHEBI:29103"/>
    </ligand>
</feature>
<dbReference type="OrthoDB" id="9810952at2"/>
<comment type="similarity">
    <text evidence="2">Belongs to the TrkH potassium transport family.</text>
</comment>
<proteinExistence type="inferred from homology"/>
<evidence type="ECO:0000256" key="3">
    <source>
        <dbReference type="ARBA" id="ARBA00022448"/>
    </source>
</evidence>
<dbReference type="GO" id="GO:0015379">
    <property type="term" value="F:potassium:chloride symporter activity"/>
    <property type="evidence" value="ECO:0007669"/>
    <property type="project" value="InterPro"/>
</dbReference>
<evidence type="ECO:0000256" key="9">
    <source>
        <dbReference type="ARBA" id="ARBA00022989"/>
    </source>
</evidence>
<dbReference type="PANTHER" id="PTHR32024:SF2">
    <property type="entry name" value="TRK SYSTEM POTASSIUM UPTAKE PROTEIN TRKG-RELATED"/>
    <property type="match status" value="1"/>
</dbReference>
<feature type="transmembrane region" description="Helical" evidence="13">
    <location>
        <begin position="37"/>
        <end position="56"/>
    </location>
</feature>
<feature type="transmembrane region" description="Helical" evidence="13">
    <location>
        <begin position="131"/>
        <end position="151"/>
    </location>
</feature>
<feature type="transmembrane region" description="Helical" evidence="13">
    <location>
        <begin position="330"/>
        <end position="356"/>
    </location>
</feature>
<keyword evidence="12" id="KW-0479">Metal-binding</keyword>
<dbReference type="GO" id="GO:0005886">
    <property type="term" value="C:plasma membrane"/>
    <property type="evidence" value="ECO:0007669"/>
    <property type="project" value="UniProtKB-SubCell"/>
</dbReference>
<dbReference type="AlphaFoldDB" id="A0A1M6DUF6"/>
<keyword evidence="6" id="KW-0633">Potassium transport</keyword>
<accession>A0A1M6DUF6</accession>
<dbReference type="Pfam" id="PF02386">
    <property type="entry name" value="TrkH"/>
    <property type="match status" value="1"/>
</dbReference>
<evidence type="ECO:0000256" key="7">
    <source>
        <dbReference type="ARBA" id="ARBA00022692"/>
    </source>
</evidence>
<feature type="transmembrane region" description="Helical" evidence="13">
    <location>
        <begin position="395"/>
        <end position="412"/>
    </location>
</feature>
<feature type="transmembrane region" description="Helical" evidence="13">
    <location>
        <begin position="272"/>
        <end position="290"/>
    </location>
</feature>
<evidence type="ECO:0000256" key="10">
    <source>
        <dbReference type="ARBA" id="ARBA00023065"/>
    </source>
</evidence>
<evidence type="ECO:0000256" key="11">
    <source>
        <dbReference type="ARBA" id="ARBA00023136"/>
    </source>
</evidence>
<dbReference type="STRING" id="1122184.SAMN02745176_01296"/>
<dbReference type="InterPro" id="IPR004772">
    <property type="entry name" value="TrkH"/>
</dbReference>
<dbReference type="GO" id="GO:0046872">
    <property type="term" value="F:metal ion binding"/>
    <property type="evidence" value="ECO:0007669"/>
    <property type="project" value="UniProtKB-KW"/>
</dbReference>
<dbReference type="PANTHER" id="PTHR32024">
    <property type="entry name" value="TRK SYSTEM POTASSIUM UPTAKE PROTEIN TRKG-RELATED"/>
    <property type="match status" value="1"/>
</dbReference>
<evidence type="ECO:0000256" key="13">
    <source>
        <dbReference type="SAM" id="Phobius"/>
    </source>
</evidence>
<feature type="transmembrane region" description="Helical" evidence="13">
    <location>
        <begin position="453"/>
        <end position="478"/>
    </location>
</feature>
<keyword evidence="15" id="KW-1185">Reference proteome</keyword>
<protein>
    <submittedName>
        <fullName evidence="14">Trk system potassium uptake protein TrkH</fullName>
    </submittedName>
</protein>
<reference evidence="14 15" key="1">
    <citation type="submission" date="2016-11" db="EMBL/GenBank/DDBJ databases">
        <authorList>
            <person name="Jaros S."/>
            <person name="Januszkiewicz K."/>
            <person name="Wedrychowicz H."/>
        </authorList>
    </citation>
    <scope>NUCLEOTIDE SEQUENCE [LARGE SCALE GENOMIC DNA]</scope>
    <source>
        <strain evidence="14 15">DSM 19022</strain>
    </source>
</reference>